<gene>
    <name evidence="4" type="ordered locus">Nmlp_1697</name>
</gene>
<evidence type="ECO:0000259" key="3">
    <source>
        <dbReference type="Pfam" id="PF24008"/>
    </source>
</evidence>
<feature type="region of interest" description="Disordered" evidence="1">
    <location>
        <begin position="109"/>
        <end position="162"/>
    </location>
</feature>
<dbReference type="EMBL" id="HF582854">
    <property type="protein sequence ID" value="CCQ35892.1"/>
    <property type="molecule type" value="Genomic_DNA"/>
</dbReference>
<dbReference type="RefSeq" id="WP_015408728.1">
    <property type="nucleotide sequence ID" value="NC_020388.1"/>
</dbReference>
<evidence type="ECO:0000256" key="2">
    <source>
        <dbReference type="SAM" id="Phobius"/>
    </source>
</evidence>
<dbReference type="Pfam" id="PF24008">
    <property type="entry name" value="DUF7322"/>
    <property type="match status" value="1"/>
</dbReference>
<keyword evidence="2" id="KW-0472">Membrane</keyword>
<dbReference type="OrthoDB" id="170744at2157"/>
<keyword evidence="2" id="KW-0812">Transmembrane</keyword>
<feature type="domain" description="DUF7322" evidence="3">
    <location>
        <begin position="43"/>
        <end position="103"/>
    </location>
</feature>
<feature type="compositionally biased region" description="Acidic residues" evidence="1">
    <location>
        <begin position="1"/>
        <end position="21"/>
    </location>
</feature>
<feature type="transmembrane region" description="Helical" evidence="2">
    <location>
        <begin position="82"/>
        <end position="102"/>
    </location>
</feature>
<organism evidence="4 5">
    <name type="scientific">Natronomonas moolapensis (strain DSM 18674 / CECT 7526 / JCM 14361 / 8.8.11)</name>
    <dbReference type="NCBI Taxonomy" id="268739"/>
    <lineage>
        <taxon>Archaea</taxon>
        <taxon>Methanobacteriati</taxon>
        <taxon>Methanobacteriota</taxon>
        <taxon>Stenosarchaea group</taxon>
        <taxon>Halobacteria</taxon>
        <taxon>Halobacteriales</taxon>
        <taxon>Natronomonadaceae</taxon>
        <taxon>Natronomonas</taxon>
    </lineage>
</organism>
<name>M1XPI0_NATM8</name>
<feature type="region of interest" description="Disordered" evidence="1">
    <location>
        <begin position="1"/>
        <end position="38"/>
    </location>
</feature>
<dbReference type="KEGG" id="nmo:Nmlp_1697"/>
<reference evidence="4 5" key="1">
    <citation type="journal article" date="2013" name="Genome Announc.">
        <title>Genome of the haloarchaeon Natronomonas moolapensis, a neutrophilic member of a previously haloalkaliphilic genus.</title>
        <authorList>
            <person name="Dyall-Smith M.L."/>
            <person name="Pfeiffer F."/>
            <person name="Oberwinkler T."/>
            <person name="Klee K."/>
            <person name="Rampp M."/>
            <person name="Palm P."/>
            <person name="Gross K."/>
            <person name="Schuster S.C."/>
            <person name="Oesterhelt D."/>
        </authorList>
    </citation>
    <scope>NUCLEOTIDE SEQUENCE [LARGE SCALE GENOMIC DNA]</scope>
    <source>
        <strain evidence="5">DSM 18674 / JCM 14361 / 8.8.11</strain>
    </source>
</reference>
<accession>M1XPI0</accession>
<evidence type="ECO:0000313" key="5">
    <source>
        <dbReference type="Proteomes" id="UP000011867"/>
    </source>
</evidence>
<dbReference type="GeneID" id="14650847"/>
<sequence length="162" mass="17216">MNPFEEDQGNAWPDEPDEFDPDSIGPDPPDSTSTLGESFGATADVSEDLFRAFWASVLFSNVALASLSLGAMLVYFRGDYGAGGPALVVGAVAALATARYYWRFKTERYTQPGTGDDERGTDESGREADESGATDDSAVAAPSGSTDRSETELQRETGGEPR</sequence>
<evidence type="ECO:0000313" key="4">
    <source>
        <dbReference type="EMBL" id="CCQ35892.1"/>
    </source>
</evidence>
<dbReference type="HOGENOM" id="CLU_1631699_0_0_2"/>
<keyword evidence="2" id="KW-1133">Transmembrane helix</keyword>
<protein>
    <recommendedName>
        <fullName evidence="3">DUF7322 domain-containing protein</fullName>
    </recommendedName>
</protein>
<feature type="compositionally biased region" description="Low complexity" evidence="1">
    <location>
        <begin position="22"/>
        <end position="33"/>
    </location>
</feature>
<evidence type="ECO:0000256" key="1">
    <source>
        <dbReference type="SAM" id="MobiDB-lite"/>
    </source>
</evidence>
<dbReference type="AlphaFoldDB" id="M1XPI0"/>
<dbReference type="eggNOG" id="arCOG06289">
    <property type="taxonomic scope" value="Archaea"/>
</dbReference>
<dbReference type="Proteomes" id="UP000011867">
    <property type="component" value="Chromosome"/>
</dbReference>
<dbReference type="InterPro" id="IPR055746">
    <property type="entry name" value="DUF7322"/>
</dbReference>
<feature type="compositionally biased region" description="Basic and acidic residues" evidence="1">
    <location>
        <begin position="147"/>
        <end position="162"/>
    </location>
</feature>
<dbReference type="STRING" id="268739.Nmlp_1697"/>
<keyword evidence="5" id="KW-1185">Reference proteome</keyword>
<proteinExistence type="predicted"/>
<feature type="transmembrane region" description="Helical" evidence="2">
    <location>
        <begin position="52"/>
        <end position="76"/>
    </location>
</feature>
<feature type="compositionally biased region" description="Basic and acidic residues" evidence="1">
    <location>
        <begin position="116"/>
        <end position="129"/>
    </location>
</feature>